<gene>
    <name evidence="3" type="ORF">LI82_02605</name>
</gene>
<evidence type="ECO:0000256" key="2">
    <source>
        <dbReference type="SAM" id="Phobius"/>
    </source>
</evidence>
<evidence type="ECO:0000313" key="4">
    <source>
        <dbReference type="Proteomes" id="UP000029859"/>
    </source>
</evidence>
<dbReference type="RefSeq" id="WP_048193387.1">
    <property type="nucleotide sequence ID" value="NZ_CAAGSM010000002.1"/>
</dbReference>
<feature type="transmembrane region" description="Helical" evidence="2">
    <location>
        <begin position="154"/>
        <end position="174"/>
    </location>
</feature>
<dbReference type="OrthoDB" id="137237at2157"/>
<feature type="coiled-coil region" evidence="1">
    <location>
        <begin position="60"/>
        <end position="113"/>
    </location>
</feature>
<comment type="caution">
    <text evidence="3">The sequence shown here is derived from an EMBL/GenBank/DDBJ whole genome shotgun (WGS) entry which is preliminary data.</text>
</comment>
<dbReference type="Proteomes" id="UP000029859">
    <property type="component" value="Unassembled WGS sequence"/>
</dbReference>
<protein>
    <submittedName>
        <fullName evidence="3">Uncharacterized protein</fullName>
    </submittedName>
</protein>
<name>A0A099T435_METMT</name>
<keyword evidence="4" id="KW-1185">Reference proteome</keyword>
<dbReference type="AlphaFoldDB" id="A0A099T435"/>
<feature type="coiled-coil region" evidence="1">
    <location>
        <begin position="7"/>
        <end position="34"/>
    </location>
</feature>
<evidence type="ECO:0000256" key="1">
    <source>
        <dbReference type="SAM" id="Coils"/>
    </source>
</evidence>
<evidence type="ECO:0000313" key="3">
    <source>
        <dbReference type="EMBL" id="KGK98953.1"/>
    </source>
</evidence>
<sequence length="180" mass="19914">MSGGTTKEDVRGRIESFDQSVRSLEKRLRAVERRLSVEVPAEDVAGTVFETQQPPVSGDVRSAIESIDKLKVEVEELRSLVEGSLRVDIDKLSDKLEASLASQDEKLMRIEDRNRISIGSIRMPVELSGIMGAALLLLTGGLIFVGRWDILRSPYFSLGLGLVLAIAVLIKFYVVNRKTD</sequence>
<dbReference type="EMBL" id="JRHO01000009">
    <property type="protein sequence ID" value="KGK98953.1"/>
    <property type="molecule type" value="Genomic_DNA"/>
</dbReference>
<reference evidence="3 4" key="1">
    <citation type="submission" date="2014-09" db="EMBL/GenBank/DDBJ databases">
        <title>Draft genome sequence of an obligately methylotrophic methanogen, Methanococcoides methylutens, isolated from marine sediment.</title>
        <authorList>
            <person name="Guan Y."/>
            <person name="Ngugi D.K."/>
            <person name="Blom J."/>
            <person name="Ali S."/>
            <person name="Ferry J.G."/>
            <person name="Stingl U."/>
        </authorList>
    </citation>
    <scope>NUCLEOTIDE SEQUENCE [LARGE SCALE GENOMIC DNA]</scope>
    <source>
        <strain evidence="3 4">DSM 2657</strain>
    </source>
</reference>
<keyword evidence="1" id="KW-0175">Coiled coil</keyword>
<accession>A0A099T435</accession>
<feature type="transmembrane region" description="Helical" evidence="2">
    <location>
        <begin position="125"/>
        <end position="148"/>
    </location>
</feature>
<keyword evidence="2" id="KW-1133">Transmembrane helix</keyword>
<keyword evidence="2" id="KW-0472">Membrane</keyword>
<proteinExistence type="predicted"/>
<keyword evidence="2" id="KW-0812">Transmembrane</keyword>
<organism evidence="3 4">
    <name type="scientific">Methanococcoides methylutens</name>
    <dbReference type="NCBI Taxonomy" id="2226"/>
    <lineage>
        <taxon>Archaea</taxon>
        <taxon>Methanobacteriati</taxon>
        <taxon>Methanobacteriota</taxon>
        <taxon>Stenosarchaea group</taxon>
        <taxon>Methanomicrobia</taxon>
        <taxon>Methanosarcinales</taxon>
        <taxon>Methanosarcinaceae</taxon>
        <taxon>Methanococcoides</taxon>
    </lineage>
</organism>